<accession>E7G3T1</accession>
<gene>
    <name evidence="2" type="ORF">HSUHS5_0612</name>
</gene>
<keyword evidence="1" id="KW-0472">Membrane</keyword>
<feature type="transmembrane region" description="Helical" evidence="1">
    <location>
        <begin position="220"/>
        <end position="238"/>
    </location>
</feature>
<evidence type="ECO:0000313" key="3">
    <source>
        <dbReference type="Proteomes" id="UP000054093"/>
    </source>
</evidence>
<feature type="transmembrane region" description="Helical" evidence="1">
    <location>
        <begin position="36"/>
        <end position="56"/>
    </location>
</feature>
<dbReference type="AlphaFoldDB" id="E7G3T1"/>
<sequence length="245" mass="28052">MTNSSTNHIRSSCVYRNGKITRVVFDYFICNLACSLFYKTFFICCVRYGFLIWFIWMGFLSAQDFVQDNRALHLVPKSATLIESVSSELFEKTGVRFFIFLGGADQNTDTKEARLHYQQIKLKNLIPPFIAIFAYFQAKKINIISNPADLLATDFIFFERIAPFLPKEWGADMAKNNAHFSFALLNGYAYMADALSAKFHVSLDKNIKEEGANSFVKTTLYILTCSLLALFFYGYFFGARKSRGN</sequence>
<evidence type="ECO:0000256" key="1">
    <source>
        <dbReference type="SAM" id="Phobius"/>
    </source>
</evidence>
<keyword evidence="1" id="KW-0812">Transmembrane</keyword>
<organism evidence="2 3">
    <name type="scientific">Helicobacter suis HS5</name>
    <dbReference type="NCBI Taxonomy" id="710394"/>
    <lineage>
        <taxon>Bacteria</taxon>
        <taxon>Pseudomonadati</taxon>
        <taxon>Campylobacterota</taxon>
        <taxon>Epsilonproteobacteria</taxon>
        <taxon>Campylobacterales</taxon>
        <taxon>Helicobacteraceae</taxon>
        <taxon>Helicobacter</taxon>
    </lineage>
</organism>
<comment type="caution">
    <text evidence="2">The sequence shown here is derived from an EMBL/GenBank/DDBJ whole genome shotgun (WGS) entry which is preliminary data.</text>
</comment>
<dbReference type="EMBL" id="ADHO01000109">
    <property type="protein sequence ID" value="EFX41957.1"/>
    <property type="molecule type" value="Genomic_DNA"/>
</dbReference>
<evidence type="ECO:0000313" key="2">
    <source>
        <dbReference type="EMBL" id="EFX41957.1"/>
    </source>
</evidence>
<name>E7G3T1_9HELI</name>
<dbReference type="Proteomes" id="UP000054093">
    <property type="component" value="Unassembled WGS sequence"/>
</dbReference>
<proteinExistence type="predicted"/>
<protein>
    <submittedName>
        <fullName evidence="2">Uncharacterized protein</fullName>
    </submittedName>
</protein>
<reference evidence="2 3" key="1">
    <citation type="journal article" date="2011" name="Vet. Res.">
        <title>Genome sequence of Helicobacter suis supports its role in gastric pathology.</title>
        <authorList>
            <person name="Vermoote M."/>
            <person name="Vandekerckhove T.T."/>
            <person name="Flahou B."/>
            <person name="Pasmans F."/>
            <person name="Smet A."/>
            <person name="De Groote D."/>
            <person name="Van Criekinge W."/>
            <person name="Ducatelle R."/>
            <person name="Haesebrouck F."/>
        </authorList>
    </citation>
    <scope>NUCLEOTIDE SEQUENCE [LARGE SCALE GENOMIC DNA]</scope>
    <source>
        <strain evidence="2 3">HS5</strain>
    </source>
</reference>
<keyword evidence="1" id="KW-1133">Transmembrane helix</keyword>